<evidence type="ECO:0000256" key="2">
    <source>
        <dbReference type="SAM" id="Phobius"/>
    </source>
</evidence>
<dbReference type="InterPro" id="IPR036188">
    <property type="entry name" value="FAD/NAD-bd_sf"/>
</dbReference>
<evidence type="ECO:0000313" key="4">
    <source>
        <dbReference type="Proteomes" id="UP000275232"/>
    </source>
</evidence>
<dbReference type="NCBIfam" id="TIGR01789">
    <property type="entry name" value="lycopene_cycl"/>
    <property type="match status" value="1"/>
</dbReference>
<dbReference type="Proteomes" id="UP000275232">
    <property type="component" value="Unassembled WGS sequence"/>
</dbReference>
<dbReference type="GO" id="GO:0016705">
    <property type="term" value="F:oxidoreductase activity, acting on paired donors, with incorporation or reduction of molecular oxygen"/>
    <property type="evidence" value="ECO:0007669"/>
    <property type="project" value="InterPro"/>
</dbReference>
<dbReference type="NCBIfam" id="TIGR01790">
    <property type="entry name" value="carotene-cycl"/>
    <property type="match status" value="1"/>
</dbReference>
<feature type="transmembrane region" description="Helical" evidence="2">
    <location>
        <begin position="12"/>
        <end position="32"/>
    </location>
</feature>
<dbReference type="Gene3D" id="3.50.50.60">
    <property type="entry name" value="FAD/NAD(P)-binding domain"/>
    <property type="match status" value="1"/>
</dbReference>
<name>A0A3N5CSQ1_9SPHN</name>
<dbReference type="GO" id="GO:0045436">
    <property type="term" value="F:lycopene beta cyclase activity"/>
    <property type="evidence" value="ECO:0007669"/>
    <property type="project" value="InterPro"/>
</dbReference>
<keyword evidence="2" id="KW-0472">Membrane</keyword>
<comment type="caution">
    <text evidence="3">The sequence shown here is derived from an EMBL/GenBank/DDBJ whole genome shotgun (WGS) entry which is preliminary data.</text>
</comment>
<keyword evidence="4" id="KW-1185">Reference proteome</keyword>
<sequence length="410" mass="44931">MTETATPPKRDCDIAIVGGGLSGGLIALALAWHRPELVVRLIEAGPRLGGNHRWSWFASDLDPAGTALMERFPAARWNDGYDVCFPDHSRTLRASYRSLASADFAATLERELSPGTILTGSEVAQIGGDGVTLRDGSHILARTVIDCRGFSPTGDLTGGWQVFMGRRLRTDKPHGMDRPIIMDATVDQVGPAGDDGAYRFVYALPLGEDELFVEDTYYADAPRLDRAVLSGRIDAWCGARAIAGQELGSETGVLPVIIGGDFDAYRRTVRIPGVAIAGARGGFVHPLTSYTLPIAVRIARVVAVNADLPGDKLARLLEAHARRHWRTTGFYRLLGAMLFGAAEPAERYRVFQRFYRLREPLIERFYAARSRITDKARVLIGRPPVSMWRAIRSLAARPSTPLAPDRKDIQ</sequence>
<gene>
    <name evidence="3" type="primary">crtY</name>
    <name evidence="3" type="ORF">EG799_11560</name>
</gene>
<comment type="similarity">
    <text evidence="1">Belongs to the lycopene cyclase family.</text>
</comment>
<evidence type="ECO:0000256" key="1">
    <source>
        <dbReference type="ARBA" id="ARBA00006599"/>
    </source>
</evidence>
<organism evidence="3 4">
    <name type="scientific">Aurantiacibacter spongiae</name>
    <dbReference type="NCBI Taxonomy" id="2488860"/>
    <lineage>
        <taxon>Bacteria</taxon>
        <taxon>Pseudomonadati</taxon>
        <taxon>Pseudomonadota</taxon>
        <taxon>Alphaproteobacteria</taxon>
        <taxon>Sphingomonadales</taxon>
        <taxon>Erythrobacteraceae</taxon>
        <taxon>Aurantiacibacter</taxon>
    </lineage>
</organism>
<dbReference type="AlphaFoldDB" id="A0A3N5CSQ1"/>
<evidence type="ECO:0000313" key="3">
    <source>
        <dbReference type="EMBL" id="RPF72183.1"/>
    </source>
</evidence>
<reference evidence="3 4" key="1">
    <citation type="submission" date="2018-11" db="EMBL/GenBank/DDBJ databases">
        <title>Erythrobacter spongiae sp. nov., isolated from a marine sponge.</title>
        <authorList>
            <person name="Zhuang L."/>
            <person name="Luo L."/>
        </authorList>
    </citation>
    <scope>NUCLEOTIDE SEQUENCE [LARGE SCALE GENOMIC DNA]</scope>
    <source>
        <strain evidence="3 4">HN-E23</strain>
    </source>
</reference>
<dbReference type="EMBL" id="RPFZ01000001">
    <property type="protein sequence ID" value="RPF72183.1"/>
    <property type="molecule type" value="Genomic_DNA"/>
</dbReference>
<dbReference type="RefSeq" id="WP_123881350.1">
    <property type="nucleotide sequence ID" value="NZ_RPFZ01000001.1"/>
</dbReference>
<keyword evidence="2" id="KW-0812">Transmembrane</keyword>
<keyword evidence="2" id="KW-1133">Transmembrane helix</keyword>
<dbReference type="InterPro" id="IPR010108">
    <property type="entry name" value="Lycopene_cyclase_b/e"/>
</dbReference>
<protein>
    <submittedName>
        <fullName evidence="3">Lycopene cyclase</fullName>
    </submittedName>
</protein>
<dbReference type="GO" id="GO:0016117">
    <property type="term" value="P:carotenoid biosynthetic process"/>
    <property type="evidence" value="ECO:0007669"/>
    <property type="project" value="InterPro"/>
</dbReference>
<dbReference type="InterPro" id="IPR008461">
    <property type="entry name" value="CrtY"/>
</dbReference>
<dbReference type="Pfam" id="PF05834">
    <property type="entry name" value="Lycopene_cycl"/>
    <property type="match status" value="1"/>
</dbReference>
<dbReference type="OrthoDB" id="5793379at2"/>
<dbReference type="SUPFAM" id="SSF51905">
    <property type="entry name" value="FAD/NAD(P)-binding domain"/>
    <property type="match status" value="1"/>
</dbReference>
<proteinExistence type="inferred from homology"/>
<accession>A0A3N5CSQ1</accession>